<keyword evidence="7" id="KW-1185">Reference proteome</keyword>
<sequence>MEGKGIRERKRAETRQRISDHATRLFERDGFENVTLARIAEAVDVSVKTVTNYFAAKEDLFFDAEPLVLDALTDALRRRGTASATAALRPLVLGSPLLAAPCPWDGTTPGTWEAMRVWARCEEDSPTLRTRRAAILRSWREPLAEAAGSPPWAALAVGVLLLRHDLLQRGLLDGTEPAGVRRSVETTVGQALDALERGFAPR</sequence>
<dbReference type="RefSeq" id="WP_189978360.1">
    <property type="nucleotide sequence ID" value="NZ_BMUL01000008.1"/>
</dbReference>
<feature type="domain" description="HTH tetR-type" evidence="5">
    <location>
        <begin position="12"/>
        <end position="72"/>
    </location>
</feature>
<dbReference type="Pfam" id="PF00440">
    <property type="entry name" value="TetR_N"/>
    <property type="match status" value="1"/>
</dbReference>
<name>A0A918T379_9ACTN</name>
<evidence type="ECO:0000256" key="2">
    <source>
        <dbReference type="ARBA" id="ARBA00023125"/>
    </source>
</evidence>
<dbReference type="PANTHER" id="PTHR30055">
    <property type="entry name" value="HTH-TYPE TRANSCRIPTIONAL REGULATOR RUTR"/>
    <property type="match status" value="1"/>
</dbReference>
<dbReference type="AlphaFoldDB" id="A0A918T379"/>
<protein>
    <recommendedName>
        <fullName evidence="5">HTH tetR-type domain-containing protein</fullName>
    </recommendedName>
</protein>
<proteinExistence type="predicted"/>
<dbReference type="Proteomes" id="UP000644020">
    <property type="component" value="Unassembled WGS sequence"/>
</dbReference>
<dbReference type="SUPFAM" id="SSF46689">
    <property type="entry name" value="Homeodomain-like"/>
    <property type="match status" value="1"/>
</dbReference>
<keyword evidence="1" id="KW-0805">Transcription regulation</keyword>
<reference evidence="6" key="1">
    <citation type="journal article" date="2014" name="Int. J. Syst. Evol. Microbiol.">
        <title>Complete genome sequence of Corynebacterium casei LMG S-19264T (=DSM 44701T), isolated from a smear-ripened cheese.</title>
        <authorList>
            <consortium name="US DOE Joint Genome Institute (JGI-PGF)"/>
            <person name="Walter F."/>
            <person name="Albersmeier A."/>
            <person name="Kalinowski J."/>
            <person name="Ruckert C."/>
        </authorList>
    </citation>
    <scope>NUCLEOTIDE SEQUENCE</scope>
    <source>
        <strain evidence="6">JCM 4518</strain>
    </source>
</reference>
<dbReference type="InterPro" id="IPR001647">
    <property type="entry name" value="HTH_TetR"/>
</dbReference>
<evidence type="ECO:0000256" key="1">
    <source>
        <dbReference type="ARBA" id="ARBA00023015"/>
    </source>
</evidence>
<reference evidence="6" key="2">
    <citation type="submission" date="2020-09" db="EMBL/GenBank/DDBJ databases">
        <authorList>
            <person name="Sun Q."/>
            <person name="Ohkuma M."/>
        </authorList>
    </citation>
    <scope>NUCLEOTIDE SEQUENCE</scope>
    <source>
        <strain evidence="6">JCM 4518</strain>
    </source>
</reference>
<accession>A0A918T379</accession>
<keyword evidence="2 4" id="KW-0238">DNA-binding</keyword>
<dbReference type="EMBL" id="BMUL01000008">
    <property type="protein sequence ID" value="GHA88685.1"/>
    <property type="molecule type" value="Genomic_DNA"/>
</dbReference>
<dbReference type="PANTHER" id="PTHR30055:SF234">
    <property type="entry name" value="HTH-TYPE TRANSCRIPTIONAL REGULATOR BETI"/>
    <property type="match status" value="1"/>
</dbReference>
<gene>
    <name evidence="6" type="ORF">GCM10010305_35420</name>
</gene>
<comment type="caution">
    <text evidence="6">The sequence shown here is derived from an EMBL/GenBank/DDBJ whole genome shotgun (WGS) entry which is preliminary data.</text>
</comment>
<dbReference type="InterPro" id="IPR009057">
    <property type="entry name" value="Homeodomain-like_sf"/>
</dbReference>
<dbReference type="Gene3D" id="1.10.357.10">
    <property type="entry name" value="Tetracycline Repressor, domain 2"/>
    <property type="match status" value="1"/>
</dbReference>
<keyword evidence="3" id="KW-0804">Transcription</keyword>
<evidence type="ECO:0000256" key="3">
    <source>
        <dbReference type="ARBA" id="ARBA00023163"/>
    </source>
</evidence>
<dbReference type="InterPro" id="IPR050109">
    <property type="entry name" value="HTH-type_TetR-like_transc_reg"/>
</dbReference>
<organism evidence="6 7">
    <name type="scientific">Streptomyces termitum</name>
    <dbReference type="NCBI Taxonomy" id="67368"/>
    <lineage>
        <taxon>Bacteria</taxon>
        <taxon>Bacillati</taxon>
        <taxon>Actinomycetota</taxon>
        <taxon>Actinomycetes</taxon>
        <taxon>Kitasatosporales</taxon>
        <taxon>Streptomycetaceae</taxon>
        <taxon>Streptomyces</taxon>
    </lineage>
</organism>
<evidence type="ECO:0000259" key="5">
    <source>
        <dbReference type="PROSITE" id="PS50977"/>
    </source>
</evidence>
<dbReference type="PROSITE" id="PS50977">
    <property type="entry name" value="HTH_TETR_2"/>
    <property type="match status" value="1"/>
</dbReference>
<dbReference type="GO" id="GO:0003700">
    <property type="term" value="F:DNA-binding transcription factor activity"/>
    <property type="evidence" value="ECO:0007669"/>
    <property type="project" value="TreeGrafter"/>
</dbReference>
<evidence type="ECO:0000313" key="7">
    <source>
        <dbReference type="Proteomes" id="UP000644020"/>
    </source>
</evidence>
<dbReference type="GO" id="GO:0000976">
    <property type="term" value="F:transcription cis-regulatory region binding"/>
    <property type="evidence" value="ECO:0007669"/>
    <property type="project" value="TreeGrafter"/>
</dbReference>
<evidence type="ECO:0000313" key="6">
    <source>
        <dbReference type="EMBL" id="GHA88685.1"/>
    </source>
</evidence>
<feature type="DNA-binding region" description="H-T-H motif" evidence="4">
    <location>
        <begin position="35"/>
        <end position="54"/>
    </location>
</feature>
<evidence type="ECO:0000256" key="4">
    <source>
        <dbReference type="PROSITE-ProRule" id="PRU00335"/>
    </source>
</evidence>